<gene>
    <name evidence="10 13" type="primary">murG</name>
    <name evidence="13" type="ORF">DKW60_13800</name>
</gene>
<keyword evidence="6 10" id="KW-0573">Peptidoglycan synthesis</keyword>
<dbReference type="GO" id="GO:0008360">
    <property type="term" value="P:regulation of cell shape"/>
    <property type="evidence" value="ECO:0007669"/>
    <property type="project" value="UniProtKB-KW"/>
</dbReference>
<keyword evidence="14" id="KW-1185">Reference proteome</keyword>
<dbReference type="EC" id="2.4.1.227" evidence="10"/>
<protein>
    <recommendedName>
        <fullName evidence="10">UDP-N-acetylglucosamine--N-acetylmuramyl-(pentapeptide) pyrophosphoryl-undecaprenol N-acetylglucosamine transferase</fullName>
        <ecNumber evidence="10">2.4.1.227</ecNumber>
    </recommendedName>
    <alternativeName>
        <fullName evidence="10">Undecaprenyl-PP-MurNAc-pentapeptide-UDPGlcNAc GlcNAc transferase</fullName>
    </alternativeName>
</protein>
<dbReference type="RefSeq" id="WP_109838246.1">
    <property type="nucleotide sequence ID" value="NZ_QGKM01000041.1"/>
</dbReference>
<dbReference type="GO" id="GO:0005975">
    <property type="term" value="P:carbohydrate metabolic process"/>
    <property type="evidence" value="ECO:0007669"/>
    <property type="project" value="InterPro"/>
</dbReference>
<dbReference type="Proteomes" id="UP000245539">
    <property type="component" value="Unassembled WGS sequence"/>
</dbReference>
<dbReference type="GO" id="GO:0050511">
    <property type="term" value="F:undecaprenyldiphospho-muramoylpentapeptide beta-N-acetylglucosaminyltransferase activity"/>
    <property type="evidence" value="ECO:0007669"/>
    <property type="project" value="UniProtKB-UniRule"/>
</dbReference>
<comment type="function">
    <text evidence="10">Cell wall formation. Catalyzes the transfer of a GlcNAc subunit on undecaprenyl-pyrophosphoryl-MurNAc-pentapeptide (lipid intermediate I) to form undecaprenyl-pyrophosphoryl-MurNAc-(pentapeptide)GlcNAc (lipid intermediate II).</text>
</comment>
<dbReference type="NCBIfam" id="TIGR01133">
    <property type="entry name" value="murG"/>
    <property type="match status" value="1"/>
</dbReference>
<dbReference type="EMBL" id="QGKM01000041">
    <property type="protein sequence ID" value="PWQ95774.1"/>
    <property type="molecule type" value="Genomic_DNA"/>
</dbReference>
<feature type="binding site" evidence="10">
    <location>
        <position position="194"/>
    </location>
    <ligand>
        <name>UDP-N-acetyl-alpha-D-glucosamine</name>
        <dbReference type="ChEBI" id="CHEBI:57705"/>
    </ligand>
</feature>
<evidence type="ECO:0000313" key="14">
    <source>
        <dbReference type="Proteomes" id="UP000245539"/>
    </source>
</evidence>
<evidence type="ECO:0000256" key="1">
    <source>
        <dbReference type="ARBA" id="ARBA00022475"/>
    </source>
</evidence>
<evidence type="ECO:0000256" key="5">
    <source>
        <dbReference type="ARBA" id="ARBA00022960"/>
    </source>
</evidence>
<dbReference type="GO" id="GO:0051991">
    <property type="term" value="F:UDP-N-acetyl-D-glucosamine:N-acetylmuramoyl-L-alanyl-D-glutamyl-meso-2,6-diaminopimelyl-D-alanyl-D-alanine-diphosphoundecaprenol 4-beta-N-acetylglucosaminlytransferase activity"/>
    <property type="evidence" value="ECO:0007669"/>
    <property type="project" value="RHEA"/>
</dbReference>
<keyword evidence="4 10" id="KW-0808">Transferase</keyword>
<organism evidence="13 14">
    <name type="scientific">Leucothrix pacifica</name>
    <dbReference type="NCBI Taxonomy" id="1247513"/>
    <lineage>
        <taxon>Bacteria</taxon>
        <taxon>Pseudomonadati</taxon>
        <taxon>Pseudomonadota</taxon>
        <taxon>Gammaproteobacteria</taxon>
        <taxon>Thiotrichales</taxon>
        <taxon>Thiotrichaceae</taxon>
        <taxon>Leucothrix</taxon>
    </lineage>
</organism>
<evidence type="ECO:0000256" key="6">
    <source>
        <dbReference type="ARBA" id="ARBA00022984"/>
    </source>
</evidence>
<dbReference type="HAMAP" id="MF_00033">
    <property type="entry name" value="MurG"/>
    <property type="match status" value="1"/>
</dbReference>
<dbReference type="GO" id="GO:0051301">
    <property type="term" value="P:cell division"/>
    <property type="evidence" value="ECO:0007669"/>
    <property type="project" value="UniProtKB-KW"/>
</dbReference>
<feature type="binding site" evidence="10">
    <location>
        <begin position="267"/>
        <end position="272"/>
    </location>
    <ligand>
        <name>UDP-N-acetyl-alpha-D-glucosamine</name>
        <dbReference type="ChEBI" id="CHEBI:57705"/>
    </ligand>
</feature>
<evidence type="ECO:0000259" key="12">
    <source>
        <dbReference type="Pfam" id="PF04101"/>
    </source>
</evidence>
<evidence type="ECO:0000256" key="2">
    <source>
        <dbReference type="ARBA" id="ARBA00022618"/>
    </source>
</evidence>
<sequence>MENKRPVLITAGGTGGHVYPGLAVARALQEQGVPVVWMGTHKGLEARVIPEAGIEMAWLDVTGLRGKGVMALVLAPFKLVKALYQSVAIMRKHKPVAVLGMGGFVAGPGGLVASLMKIPVVIHEQNAIPGLTNRLLSKFSTKVLEGFPGSFTQAKDKAVPIGNPVRKDIAGLPAPAERMKQHGDKLHLLIIGGSLGAQALNETVPVALAQLDESIRLVVRHQAGRDKDAMTRECYEKASVDAQVSPFIEDMAEAYGWADLVICRSGALTVAELAAAGLASVLVPYPYAVDDHQTANGLYLSENGAAILLPQTDLTASALAEHLEKMMQTPERLLQMGERARELARPDATAEVAAIVAGLADYRFNTEVVA</sequence>
<evidence type="ECO:0000256" key="10">
    <source>
        <dbReference type="HAMAP-Rule" id="MF_00033"/>
    </source>
</evidence>
<evidence type="ECO:0000313" key="13">
    <source>
        <dbReference type="EMBL" id="PWQ95774.1"/>
    </source>
</evidence>
<dbReference type="Pfam" id="PF04101">
    <property type="entry name" value="Glyco_tran_28_C"/>
    <property type="match status" value="1"/>
</dbReference>
<name>A0A317CAW8_9GAMM</name>
<feature type="domain" description="Glycosyl transferase family 28 C-terminal" evidence="12">
    <location>
        <begin position="188"/>
        <end position="348"/>
    </location>
</feature>
<keyword evidence="5 10" id="KW-0133">Cell shape</keyword>
<comment type="catalytic activity">
    <reaction evidence="10">
        <text>di-trans,octa-cis-undecaprenyl diphospho-N-acetyl-alpha-D-muramoyl-L-alanyl-D-glutamyl-meso-2,6-diaminopimeloyl-D-alanyl-D-alanine + UDP-N-acetyl-alpha-D-glucosamine = di-trans,octa-cis-undecaprenyl diphospho-[N-acetyl-alpha-D-glucosaminyl-(1-&gt;4)]-N-acetyl-alpha-D-muramoyl-L-alanyl-D-glutamyl-meso-2,6-diaminopimeloyl-D-alanyl-D-alanine + UDP + H(+)</text>
        <dbReference type="Rhea" id="RHEA:31227"/>
        <dbReference type="ChEBI" id="CHEBI:15378"/>
        <dbReference type="ChEBI" id="CHEBI:57705"/>
        <dbReference type="ChEBI" id="CHEBI:58223"/>
        <dbReference type="ChEBI" id="CHEBI:61387"/>
        <dbReference type="ChEBI" id="CHEBI:61388"/>
        <dbReference type="EC" id="2.4.1.227"/>
    </reaction>
</comment>
<keyword evidence="1 10" id="KW-1003">Cell membrane</keyword>
<dbReference type="PANTHER" id="PTHR21015:SF22">
    <property type="entry name" value="GLYCOSYLTRANSFERASE"/>
    <property type="match status" value="1"/>
</dbReference>
<dbReference type="Gene3D" id="3.40.50.2000">
    <property type="entry name" value="Glycogen Phosphorylase B"/>
    <property type="match status" value="2"/>
</dbReference>
<dbReference type="GO" id="GO:0071555">
    <property type="term" value="P:cell wall organization"/>
    <property type="evidence" value="ECO:0007669"/>
    <property type="project" value="UniProtKB-KW"/>
</dbReference>
<dbReference type="PANTHER" id="PTHR21015">
    <property type="entry name" value="UDP-N-ACETYLGLUCOSAMINE--N-ACETYLMURAMYL-(PENTAPEPTIDE) PYROPHOSPHORYL-UNDECAPRENOL N-ACETYLGLUCOSAMINE TRANSFERASE 1"/>
    <property type="match status" value="1"/>
</dbReference>
<keyword evidence="7 10" id="KW-0472">Membrane</keyword>
<feature type="binding site" evidence="10">
    <location>
        <begin position="14"/>
        <end position="16"/>
    </location>
    <ligand>
        <name>UDP-N-acetyl-alpha-D-glucosamine</name>
        <dbReference type="ChEBI" id="CHEBI:57705"/>
    </ligand>
</feature>
<feature type="domain" description="Glycosyltransferase family 28 N-terminal" evidence="11">
    <location>
        <begin position="7"/>
        <end position="144"/>
    </location>
</feature>
<dbReference type="AlphaFoldDB" id="A0A317CAW8"/>
<dbReference type="OrthoDB" id="9808936at2"/>
<evidence type="ECO:0000259" key="11">
    <source>
        <dbReference type="Pfam" id="PF03033"/>
    </source>
</evidence>
<evidence type="ECO:0000256" key="8">
    <source>
        <dbReference type="ARBA" id="ARBA00023306"/>
    </source>
</evidence>
<comment type="pathway">
    <text evidence="10">Cell wall biogenesis; peptidoglycan biosynthesis.</text>
</comment>
<dbReference type="Pfam" id="PF03033">
    <property type="entry name" value="Glyco_transf_28"/>
    <property type="match status" value="1"/>
</dbReference>
<evidence type="ECO:0000256" key="3">
    <source>
        <dbReference type="ARBA" id="ARBA00022676"/>
    </source>
</evidence>
<keyword evidence="9 10" id="KW-0961">Cell wall biogenesis/degradation</keyword>
<evidence type="ECO:0000256" key="4">
    <source>
        <dbReference type="ARBA" id="ARBA00022679"/>
    </source>
</evidence>
<keyword evidence="8 10" id="KW-0131">Cell cycle</keyword>
<comment type="subcellular location">
    <subcellularLocation>
        <location evidence="10">Cell membrane</location>
        <topology evidence="10">Peripheral membrane protein</topology>
        <orientation evidence="10">Cytoplasmic side</orientation>
    </subcellularLocation>
</comment>
<dbReference type="CDD" id="cd03785">
    <property type="entry name" value="GT28_MurG"/>
    <property type="match status" value="1"/>
</dbReference>
<comment type="similarity">
    <text evidence="10">Belongs to the glycosyltransferase 28 family. MurG subfamily.</text>
</comment>
<feature type="binding site" evidence="10">
    <location>
        <position position="166"/>
    </location>
    <ligand>
        <name>UDP-N-acetyl-alpha-D-glucosamine</name>
        <dbReference type="ChEBI" id="CHEBI:57705"/>
    </ligand>
</feature>
<evidence type="ECO:0000256" key="7">
    <source>
        <dbReference type="ARBA" id="ARBA00023136"/>
    </source>
</evidence>
<dbReference type="InterPro" id="IPR007235">
    <property type="entry name" value="Glyco_trans_28_C"/>
</dbReference>
<feature type="binding site" evidence="10">
    <location>
        <position position="248"/>
    </location>
    <ligand>
        <name>UDP-N-acetyl-alpha-D-glucosamine</name>
        <dbReference type="ChEBI" id="CHEBI:57705"/>
    </ligand>
</feature>
<feature type="binding site" evidence="10">
    <location>
        <position position="126"/>
    </location>
    <ligand>
        <name>UDP-N-acetyl-alpha-D-glucosamine</name>
        <dbReference type="ChEBI" id="CHEBI:57705"/>
    </ligand>
</feature>
<dbReference type="GO" id="GO:0005886">
    <property type="term" value="C:plasma membrane"/>
    <property type="evidence" value="ECO:0007669"/>
    <property type="project" value="UniProtKB-SubCell"/>
</dbReference>
<dbReference type="SUPFAM" id="SSF53756">
    <property type="entry name" value="UDP-Glycosyltransferase/glycogen phosphorylase"/>
    <property type="match status" value="1"/>
</dbReference>
<reference evidence="13 14" key="1">
    <citation type="submission" date="2018-05" db="EMBL/GenBank/DDBJ databases">
        <title>Leucothrix arctica sp. nov., isolated from Arctic seawater.</title>
        <authorList>
            <person name="Choi A."/>
            <person name="Baek K."/>
        </authorList>
    </citation>
    <scope>NUCLEOTIDE SEQUENCE [LARGE SCALE GENOMIC DNA]</scope>
    <source>
        <strain evidence="13 14">JCM 18388</strain>
    </source>
</reference>
<accession>A0A317CAW8</accession>
<keyword evidence="2 10" id="KW-0132">Cell division</keyword>
<comment type="caution">
    <text evidence="13">The sequence shown here is derived from an EMBL/GenBank/DDBJ whole genome shotgun (WGS) entry which is preliminary data.</text>
</comment>
<keyword evidence="3 10" id="KW-0328">Glycosyltransferase</keyword>
<evidence type="ECO:0000256" key="9">
    <source>
        <dbReference type="ARBA" id="ARBA00023316"/>
    </source>
</evidence>
<dbReference type="InterPro" id="IPR004276">
    <property type="entry name" value="GlycoTrans_28_N"/>
</dbReference>
<dbReference type="InterPro" id="IPR006009">
    <property type="entry name" value="GlcNAc_MurG"/>
</dbReference>
<feature type="binding site" evidence="10">
    <location>
        <position position="293"/>
    </location>
    <ligand>
        <name>UDP-N-acetyl-alpha-D-glucosamine</name>
        <dbReference type="ChEBI" id="CHEBI:57705"/>
    </ligand>
</feature>
<dbReference type="GO" id="GO:0009252">
    <property type="term" value="P:peptidoglycan biosynthetic process"/>
    <property type="evidence" value="ECO:0007669"/>
    <property type="project" value="UniProtKB-UniRule"/>
</dbReference>
<dbReference type="UniPathway" id="UPA00219"/>
<proteinExistence type="inferred from homology"/>